<name>A0A090YKU7_9BACI</name>
<gene>
    <name evidence="1" type="ORF">DJ93_134</name>
</gene>
<dbReference type="EMBL" id="JMQC01000008">
    <property type="protein sequence ID" value="KFM98527.1"/>
    <property type="molecule type" value="Genomic_DNA"/>
</dbReference>
<sequence>MAIHASAFGQHNAYIESVVENRGIVFSYDEYRKYA</sequence>
<evidence type="ECO:0000313" key="1">
    <source>
        <dbReference type="EMBL" id="KFM98527.1"/>
    </source>
</evidence>
<protein>
    <submittedName>
        <fullName evidence="1">Uncharacterized protein</fullName>
    </submittedName>
</protein>
<reference evidence="1 2" key="1">
    <citation type="submission" date="2014-04" db="EMBL/GenBank/DDBJ databases">
        <authorList>
            <person name="Bishop-Lilly K.A."/>
            <person name="Broomall S.M."/>
            <person name="Chain P.S."/>
            <person name="Chertkov O."/>
            <person name="Coyne S.R."/>
            <person name="Daligault H.E."/>
            <person name="Davenport K.W."/>
            <person name="Erkkila T."/>
            <person name="Frey K.G."/>
            <person name="Gibbons H.S."/>
            <person name="Gu W."/>
            <person name="Jaissle J."/>
            <person name="Johnson S.L."/>
            <person name="Koroleva G.I."/>
            <person name="Ladner J.T."/>
            <person name="Lo C.-C."/>
            <person name="Minogue T.D."/>
            <person name="Munk C."/>
            <person name="Palacios G.F."/>
            <person name="Redden C.L."/>
            <person name="Rosenzweig C.N."/>
            <person name="Scholz M.B."/>
            <person name="Teshima H."/>
            <person name="Xu Y."/>
        </authorList>
    </citation>
    <scope>NUCLEOTIDE SEQUENCE [LARGE SCALE GENOMIC DNA]</scope>
    <source>
        <strain evidence="1 2">BHP</strain>
    </source>
</reference>
<dbReference type="AlphaFoldDB" id="A0A090YKU7"/>
<evidence type="ECO:0000313" key="2">
    <source>
        <dbReference type="Proteomes" id="UP000029389"/>
    </source>
</evidence>
<dbReference type="Proteomes" id="UP000029389">
    <property type="component" value="Unassembled WGS sequence"/>
</dbReference>
<comment type="caution">
    <text evidence="1">The sequence shown here is derived from an EMBL/GenBank/DDBJ whole genome shotgun (WGS) entry which is preliminary data.</text>
</comment>
<organism evidence="1 2">
    <name type="scientific">Bacillus clarus</name>
    <dbReference type="NCBI Taxonomy" id="2338372"/>
    <lineage>
        <taxon>Bacteria</taxon>
        <taxon>Bacillati</taxon>
        <taxon>Bacillota</taxon>
        <taxon>Bacilli</taxon>
        <taxon>Bacillales</taxon>
        <taxon>Bacillaceae</taxon>
        <taxon>Bacillus</taxon>
        <taxon>Bacillus cereus group</taxon>
    </lineage>
</organism>
<proteinExistence type="predicted"/>
<accession>A0A090YKU7</accession>